<feature type="compositionally biased region" description="Polar residues" evidence="1">
    <location>
        <begin position="263"/>
        <end position="272"/>
    </location>
</feature>
<evidence type="ECO:0000256" key="1">
    <source>
        <dbReference type="SAM" id="MobiDB-lite"/>
    </source>
</evidence>
<dbReference type="AlphaFoldDB" id="A0A6L2JK03"/>
<evidence type="ECO:0000313" key="3">
    <source>
        <dbReference type="EMBL" id="GEU37012.1"/>
    </source>
</evidence>
<dbReference type="GO" id="GO:0008270">
    <property type="term" value="F:zinc ion binding"/>
    <property type="evidence" value="ECO:0007669"/>
    <property type="project" value="InterPro"/>
</dbReference>
<sequence>MEIQQSTEHSNIDDHPLSYALSASAYVLAVCSQQFWKTVSMVPDTKDPIMFKLDSQEITYNRIGYQGVVDKYKKNVITYPRFIKLIICDLMKKYPSIPKRLDEDYHSIKDDIPLSLEEERKQVSREACSPRKSLKVTIKQNQVVEGDKDERSYANKFAASMLDDDVNDFGNKLDPGSHKENPKVIDDDYVNDDEQKDEKKNDVGIHEMGSLENRTEKLQTPIPTTLRSHWINLSSDKTIVQELTDMVSPQLPLHPESTEGKTDFQQVQSSSRATNDFIEGNLKRVMADTVIQERDVFQSEVPAPISKEFNAYVPKIIEDLFNVQTNVIQVHPTIITSTDTTSSADLQQQLKLKMKSNHQDHANDPALWDQLKRKFEKSSISNTSCRNDDFHSQHHDDHQDDDAPPEREREREREKNKQNTSLIYLNNKNEKRVMYMVEIAKFCDATLEKVLQEVKLKIFQTEFWKKPPLLGSELGNELTSLAGSELGSELTFFAGSELDLASYRTISYGTLREILTEGTEGVLHLGPERPRVYSNLTSEEKDKYNADIRATNILLQGLPKDIYSLINHYTNVKDICDNVKMLLEGSKLIKEDRESQLYDDFEHFRQHKGETIYDYFVRFAKLINDMRNIKMTMSRMQLNSKFVNNMLPEWGRFVTAVKLNRGLRDSNYDQLYAYLKQHENRGQGNNARGAGAGGDRGAQNRVGYANPGQARQIKCYNCNGIGHIARNYTQPKRPQNSEYFKDKVLLMQAQENEVTLDEE</sequence>
<dbReference type="GO" id="GO:0003676">
    <property type="term" value="F:nucleic acid binding"/>
    <property type="evidence" value="ECO:0007669"/>
    <property type="project" value="InterPro"/>
</dbReference>
<feature type="region of interest" description="Disordered" evidence="1">
    <location>
        <begin position="382"/>
        <end position="421"/>
    </location>
</feature>
<dbReference type="Pfam" id="PF00098">
    <property type="entry name" value="zf-CCHC"/>
    <property type="match status" value="1"/>
</dbReference>
<feature type="region of interest" description="Disordered" evidence="1">
    <location>
        <begin position="252"/>
        <end position="272"/>
    </location>
</feature>
<protein>
    <submittedName>
        <fullName evidence="3">Retrovirus-related Pol polyprotein from transposon TNT 1-94</fullName>
    </submittedName>
</protein>
<evidence type="ECO:0000259" key="2">
    <source>
        <dbReference type="Pfam" id="PF00098"/>
    </source>
</evidence>
<feature type="region of interest" description="Disordered" evidence="1">
    <location>
        <begin position="679"/>
        <end position="703"/>
    </location>
</feature>
<reference evidence="3" key="1">
    <citation type="journal article" date="2019" name="Sci. Rep.">
        <title>Draft genome of Tanacetum cinerariifolium, the natural source of mosquito coil.</title>
        <authorList>
            <person name="Yamashiro T."/>
            <person name="Shiraishi A."/>
            <person name="Satake H."/>
            <person name="Nakayama K."/>
        </authorList>
    </citation>
    <scope>NUCLEOTIDE SEQUENCE</scope>
</reference>
<organism evidence="3">
    <name type="scientific">Tanacetum cinerariifolium</name>
    <name type="common">Dalmatian daisy</name>
    <name type="synonym">Chrysanthemum cinerariifolium</name>
    <dbReference type="NCBI Taxonomy" id="118510"/>
    <lineage>
        <taxon>Eukaryota</taxon>
        <taxon>Viridiplantae</taxon>
        <taxon>Streptophyta</taxon>
        <taxon>Embryophyta</taxon>
        <taxon>Tracheophyta</taxon>
        <taxon>Spermatophyta</taxon>
        <taxon>Magnoliopsida</taxon>
        <taxon>eudicotyledons</taxon>
        <taxon>Gunneridae</taxon>
        <taxon>Pentapetalae</taxon>
        <taxon>asterids</taxon>
        <taxon>campanulids</taxon>
        <taxon>Asterales</taxon>
        <taxon>Asteraceae</taxon>
        <taxon>Asteroideae</taxon>
        <taxon>Anthemideae</taxon>
        <taxon>Anthemidinae</taxon>
        <taxon>Tanacetum</taxon>
    </lineage>
</organism>
<gene>
    <name evidence="3" type="ORF">Tci_008990</name>
</gene>
<dbReference type="Pfam" id="PF14223">
    <property type="entry name" value="Retrotran_gag_2"/>
    <property type="match status" value="1"/>
</dbReference>
<accession>A0A6L2JK03</accession>
<dbReference type="InterPro" id="IPR001878">
    <property type="entry name" value="Znf_CCHC"/>
</dbReference>
<feature type="compositionally biased region" description="Basic and acidic residues" evidence="1">
    <location>
        <begin position="404"/>
        <end position="417"/>
    </location>
</feature>
<comment type="caution">
    <text evidence="3">The sequence shown here is derived from an EMBL/GenBank/DDBJ whole genome shotgun (WGS) entry which is preliminary data.</text>
</comment>
<feature type="region of interest" description="Disordered" evidence="1">
    <location>
        <begin position="170"/>
        <end position="200"/>
    </location>
</feature>
<feature type="domain" description="CCHC-type" evidence="2">
    <location>
        <begin position="713"/>
        <end position="727"/>
    </location>
</feature>
<name>A0A6L2JK03_TANCI</name>
<dbReference type="EMBL" id="BKCJ010000877">
    <property type="protein sequence ID" value="GEU37012.1"/>
    <property type="molecule type" value="Genomic_DNA"/>
</dbReference>
<feature type="compositionally biased region" description="Basic and acidic residues" evidence="1">
    <location>
        <begin position="386"/>
        <end position="398"/>
    </location>
</feature>
<feature type="compositionally biased region" description="Basic and acidic residues" evidence="1">
    <location>
        <begin position="175"/>
        <end position="186"/>
    </location>
</feature>
<proteinExistence type="predicted"/>